<protein>
    <recommendedName>
        <fullName evidence="2">DUF6532 domain-containing protein</fullName>
    </recommendedName>
</protein>
<gene>
    <name evidence="3" type="ORF">CYLTODRAFT_427409</name>
</gene>
<accession>A0A0D7ATL2</accession>
<feature type="region of interest" description="Disordered" evidence="1">
    <location>
        <begin position="1"/>
        <end position="31"/>
    </location>
</feature>
<evidence type="ECO:0000256" key="1">
    <source>
        <dbReference type="SAM" id="MobiDB-lite"/>
    </source>
</evidence>
<dbReference type="Proteomes" id="UP000054007">
    <property type="component" value="Unassembled WGS sequence"/>
</dbReference>
<name>A0A0D7ATL2_9AGAR</name>
<evidence type="ECO:0000313" key="4">
    <source>
        <dbReference type="Proteomes" id="UP000054007"/>
    </source>
</evidence>
<feature type="compositionally biased region" description="Polar residues" evidence="1">
    <location>
        <begin position="12"/>
        <end position="21"/>
    </location>
</feature>
<proteinExistence type="predicted"/>
<dbReference type="InterPro" id="IPR045341">
    <property type="entry name" value="DUF6532"/>
</dbReference>
<dbReference type="Pfam" id="PF20149">
    <property type="entry name" value="DUF6532"/>
    <property type="match status" value="1"/>
</dbReference>
<organism evidence="3 4">
    <name type="scientific">Cylindrobasidium torrendii FP15055 ss-10</name>
    <dbReference type="NCBI Taxonomy" id="1314674"/>
    <lineage>
        <taxon>Eukaryota</taxon>
        <taxon>Fungi</taxon>
        <taxon>Dikarya</taxon>
        <taxon>Basidiomycota</taxon>
        <taxon>Agaricomycotina</taxon>
        <taxon>Agaricomycetes</taxon>
        <taxon>Agaricomycetidae</taxon>
        <taxon>Agaricales</taxon>
        <taxon>Marasmiineae</taxon>
        <taxon>Physalacriaceae</taxon>
        <taxon>Cylindrobasidium</taxon>
    </lineage>
</organism>
<evidence type="ECO:0000259" key="2">
    <source>
        <dbReference type="Pfam" id="PF20149"/>
    </source>
</evidence>
<keyword evidence="4" id="KW-1185">Reference proteome</keyword>
<dbReference type="EMBL" id="KN880890">
    <property type="protein sequence ID" value="KIY61683.1"/>
    <property type="molecule type" value="Genomic_DNA"/>
</dbReference>
<dbReference type="OrthoDB" id="2681784at2759"/>
<dbReference type="AlphaFoldDB" id="A0A0D7ATL2"/>
<sequence>MTPSSDAEGPASDSTQYQARTRTPRPMHGLNGKVTLSSFNKPHEPELLHSLKEYVRFHLLMFAAFPRVNTGKKSPYWAPVFQEYIDKDETPVHFKDIWARWLNLPVVLEAACEHVLYTRADLFRILMKAVKNHLALTGVPGAQGQFTQREIASLVAWHYEHRVWHHGDYDVASRHFDADTAYEVLWVVDCLREFMYDNRGGLDGLSFLHLKALKRMPIPMLALLLTIMWHFISQWETGSHNPNKPFGDSYHTLYWSILNGIQDLANDVDGWFEQHSHDVFVAAAIQSNKPYMMDDAPATDVNAGVNKDAVKARVAAKVAKKAEEAKKLAERVAKANEAVARNAAASGPSSVTINLPPPVQ</sequence>
<feature type="domain" description="DUF6532" evidence="2">
    <location>
        <begin position="53"/>
        <end position="263"/>
    </location>
</feature>
<evidence type="ECO:0000313" key="3">
    <source>
        <dbReference type="EMBL" id="KIY61683.1"/>
    </source>
</evidence>
<feature type="region of interest" description="Disordered" evidence="1">
    <location>
        <begin position="340"/>
        <end position="360"/>
    </location>
</feature>
<reference evidence="3 4" key="1">
    <citation type="journal article" date="2015" name="Fungal Genet. Biol.">
        <title>Evolution of novel wood decay mechanisms in Agaricales revealed by the genome sequences of Fistulina hepatica and Cylindrobasidium torrendii.</title>
        <authorList>
            <person name="Floudas D."/>
            <person name="Held B.W."/>
            <person name="Riley R."/>
            <person name="Nagy L.G."/>
            <person name="Koehler G."/>
            <person name="Ransdell A.S."/>
            <person name="Younus H."/>
            <person name="Chow J."/>
            <person name="Chiniquy J."/>
            <person name="Lipzen A."/>
            <person name="Tritt A."/>
            <person name="Sun H."/>
            <person name="Haridas S."/>
            <person name="LaButti K."/>
            <person name="Ohm R.A."/>
            <person name="Kues U."/>
            <person name="Blanchette R.A."/>
            <person name="Grigoriev I.V."/>
            <person name="Minto R.E."/>
            <person name="Hibbett D.S."/>
        </authorList>
    </citation>
    <scope>NUCLEOTIDE SEQUENCE [LARGE SCALE GENOMIC DNA]</scope>
    <source>
        <strain evidence="3 4">FP15055 ss-10</strain>
    </source>
</reference>